<evidence type="ECO:0000256" key="1">
    <source>
        <dbReference type="ARBA" id="ARBA00023015"/>
    </source>
</evidence>
<keyword evidence="1" id="KW-0805">Transcription regulation</keyword>
<dbReference type="InterPro" id="IPR008920">
    <property type="entry name" value="TF_FadR/GntR_C"/>
</dbReference>
<evidence type="ECO:0000256" key="3">
    <source>
        <dbReference type="ARBA" id="ARBA00023163"/>
    </source>
</evidence>
<dbReference type="InterPro" id="IPR011711">
    <property type="entry name" value="GntR_C"/>
</dbReference>
<dbReference type="Pfam" id="PF00392">
    <property type="entry name" value="GntR"/>
    <property type="match status" value="1"/>
</dbReference>
<comment type="caution">
    <text evidence="5">The sequence shown here is derived from an EMBL/GenBank/DDBJ whole genome shotgun (WGS) entry which is preliminary data.</text>
</comment>
<accession>A0A424W7T2</accession>
<dbReference type="GO" id="GO:0003700">
    <property type="term" value="F:DNA-binding transcription factor activity"/>
    <property type="evidence" value="ECO:0007669"/>
    <property type="project" value="InterPro"/>
</dbReference>
<keyword evidence="2" id="KW-0238">DNA-binding</keyword>
<dbReference type="SUPFAM" id="SSF48008">
    <property type="entry name" value="GntR ligand-binding domain-like"/>
    <property type="match status" value="1"/>
</dbReference>
<dbReference type="SMART" id="SM00345">
    <property type="entry name" value="HTH_GNTR"/>
    <property type="match status" value="1"/>
</dbReference>
<evidence type="ECO:0000313" key="5">
    <source>
        <dbReference type="EMBL" id="RPJ89343.1"/>
    </source>
</evidence>
<proteinExistence type="predicted"/>
<dbReference type="RefSeq" id="WP_118933721.1">
    <property type="nucleotide sequence ID" value="NZ_CP061008.1"/>
</dbReference>
<dbReference type="PANTHER" id="PTHR43537:SF45">
    <property type="entry name" value="GNTR FAMILY REGULATORY PROTEIN"/>
    <property type="match status" value="1"/>
</dbReference>
<gene>
    <name evidence="5" type="ORF">DY367_23205</name>
</gene>
<dbReference type="AlphaFoldDB" id="A0A424W7T2"/>
<organism evidence="5 6">
    <name type="scientific">Alcaligenes xylosoxydans xylosoxydans</name>
    <name type="common">Achromobacter xylosoxidans</name>
    <dbReference type="NCBI Taxonomy" id="85698"/>
    <lineage>
        <taxon>Bacteria</taxon>
        <taxon>Pseudomonadati</taxon>
        <taxon>Pseudomonadota</taxon>
        <taxon>Betaproteobacteria</taxon>
        <taxon>Burkholderiales</taxon>
        <taxon>Alcaligenaceae</taxon>
        <taxon>Achromobacter</taxon>
    </lineage>
</organism>
<evidence type="ECO:0000313" key="6">
    <source>
        <dbReference type="Proteomes" id="UP000285324"/>
    </source>
</evidence>
<evidence type="ECO:0000256" key="2">
    <source>
        <dbReference type="ARBA" id="ARBA00023125"/>
    </source>
</evidence>
<protein>
    <submittedName>
        <fullName evidence="5">GntR family transcriptional regulator</fullName>
    </submittedName>
</protein>
<dbReference type="SUPFAM" id="SSF46785">
    <property type="entry name" value="Winged helix' DNA-binding domain"/>
    <property type="match status" value="1"/>
</dbReference>
<dbReference type="Pfam" id="PF07729">
    <property type="entry name" value="FCD"/>
    <property type="match status" value="1"/>
</dbReference>
<dbReference type="EMBL" id="QVXO01000043">
    <property type="protein sequence ID" value="RPJ89343.1"/>
    <property type="molecule type" value="Genomic_DNA"/>
</dbReference>
<name>A0A424W7T2_ALCXX</name>
<dbReference type="Gene3D" id="1.20.120.530">
    <property type="entry name" value="GntR ligand-binding domain-like"/>
    <property type="match status" value="1"/>
</dbReference>
<reference evidence="5 6" key="1">
    <citation type="submission" date="2018-08" db="EMBL/GenBank/DDBJ databases">
        <title>Achromobacter xylosoxidans Genome sequencing and assembly.</title>
        <authorList>
            <person name="Wang R."/>
            <person name="Rensing C."/>
            <person name="Li Y."/>
        </authorList>
    </citation>
    <scope>NUCLEOTIDE SEQUENCE [LARGE SCALE GENOMIC DNA]</scope>
    <source>
        <strain evidence="5 6">GD003A</strain>
    </source>
</reference>
<dbReference type="OrthoDB" id="8680857at2"/>
<dbReference type="SMART" id="SM00895">
    <property type="entry name" value="FCD"/>
    <property type="match status" value="1"/>
</dbReference>
<dbReference type="InterPro" id="IPR036390">
    <property type="entry name" value="WH_DNA-bd_sf"/>
</dbReference>
<dbReference type="PRINTS" id="PR00035">
    <property type="entry name" value="HTHGNTR"/>
</dbReference>
<keyword evidence="3" id="KW-0804">Transcription</keyword>
<evidence type="ECO:0000259" key="4">
    <source>
        <dbReference type="PROSITE" id="PS50949"/>
    </source>
</evidence>
<dbReference type="InterPro" id="IPR000524">
    <property type="entry name" value="Tscrpt_reg_HTH_GntR"/>
</dbReference>
<feature type="domain" description="HTH gntR-type" evidence="4">
    <location>
        <begin position="13"/>
        <end position="79"/>
    </location>
</feature>
<dbReference type="PROSITE" id="PS50949">
    <property type="entry name" value="HTH_GNTR"/>
    <property type="match status" value="1"/>
</dbReference>
<sequence>MNMTSIEPAEKGRRAFSHVLEKLREMVISYEIKPGERLNEVALAERLGVSRTPVREALHLLARDGFLEEAGRGYVRRQLNLKEMIDLYETREVLELACLQLAFERATPQKLDALEAFLADSRSKSPDLPVTQLVHLDETFHQMLAEMSGNLELQRVLGNVNERIRFIRWINMERIGRDKTQAEHVAILAALRAGDLAAAQRNLRSHISKRTEQIKESIAQGLARIYLDGVEDLHDA</sequence>
<dbReference type="GO" id="GO:0003677">
    <property type="term" value="F:DNA binding"/>
    <property type="evidence" value="ECO:0007669"/>
    <property type="project" value="UniProtKB-KW"/>
</dbReference>
<dbReference type="PANTHER" id="PTHR43537">
    <property type="entry name" value="TRANSCRIPTIONAL REGULATOR, GNTR FAMILY"/>
    <property type="match status" value="1"/>
</dbReference>
<dbReference type="CDD" id="cd07377">
    <property type="entry name" value="WHTH_GntR"/>
    <property type="match status" value="1"/>
</dbReference>
<dbReference type="InterPro" id="IPR036388">
    <property type="entry name" value="WH-like_DNA-bd_sf"/>
</dbReference>
<dbReference type="Proteomes" id="UP000285324">
    <property type="component" value="Unassembled WGS sequence"/>
</dbReference>
<dbReference type="Gene3D" id="1.10.10.10">
    <property type="entry name" value="Winged helix-like DNA-binding domain superfamily/Winged helix DNA-binding domain"/>
    <property type="match status" value="1"/>
</dbReference>